<dbReference type="Proteomes" id="UP000005222">
    <property type="component" value="Chromosome L"/>
</dbReference>
<keyword evidence="6" id="KW-0809">Transit peptide</keyword>
<evidence type="ECO:0000256" key="10">
    <source>
        <dbReference type="RuleBase" id="RU003805"/>
    </source>
</evidence>
<comment type="function">
    <text evidence="10">DNA-dependent RNA polymerase catalyzes the transcription of DNA into RNA using the four ribonucleoside triphosphates as substrates.</text>
</comment>
<dbReference type="PROSITE" id="PS00900">
    <property type="entry name" value="RNA_POL_PHAGE_1"/>
    <property type="match status" value="1"/>
</dbReference>
<dbReference type="OrthoDB" id="276422at2759"/>
<accession>G8Y716</accession>
<evidence type="ECO:0000256" key="5">
    <source>
        <dbReference type="ARBA" id="ARBA00022695"/>
    </source>
</evidence>
<dbReference type="GO" id="GO:0034245">
    <property type="term" value="C:mitochondrial DNA-directed RNA polymerase complex"/>
    <property type="evidence" value="ECO:0007669"/>
    <property type="project" value="UniProtKB-ARBA"/>
</dbReference>
<keyword evidence="8 10" id="KW-0804">Transcription</keyword>
<evidence type="ECO:0000256" key="9">
    <source>
        <dbReference type="ARBA" id="ARBA00048552"/>
    </source>
</evidence>
<dbReference type="InterPro" id="IPR043502">
    <property type="entry name" value="DNA/RNA_pol_sf"/>
</dbReference>
<evidence type="ECO:0000313" key="13">
    <source>
        <dbReference type="EMBL" id="CCE84396.1"/>
    </source>
</evidence>
<evidence type="ECO:0000256" key="7">
    <source>
        <dbReference type="ARBA" id="ARBA00023128"/>
    </source>
</evidence>
<dbReference type="GO" id="GO:0001018">
    <property type="term" value="F:mitochondrial promoter sequence-specific DNA binding"/>
    <property type="evidence" value="ECO:0007669"/>
    <property type="project" value="TreeGrafter"/>
</dbReference>
<dbReference type="InterPro" id="IPR024075">
    <property type="entry name" value="DNA-dir_RNA_pol_helix_hairp_sf"/>
</dbReference>
<keyword evidence="5 10" id="KW-0548">Nucleotidyltransferase</keyword>
<dbReference type="PROSITE" id="PS00489">
    <property type="entry name" value="RNA_POL_PHAGE_2"/>
    <property type="match status" value="1"/>
</dbReference>
<dbReference type="Gene3D" id="1.10.287.280">
    <property type="match status" value="1"/>
</dbReference>
<dbReference type="GO" id="GO:0006390">
    <property type="term" value="P:mitochondrial transcription"/>
    <property type="evidence" value="ECO:0007669"/>
    <property type="project" value="UniProtKB-ARBA"/>
</dbReference>
<dbReference type="PANTHER" id="PTHR10102">
    <property type="entry name" value="DNA-DIRECTED RNA POLYMERASE, MITOCHONDRIAL"/>
    <property type="match status" value="1"/>
</dbReference>
<feature type="domain" description="DNA-directed RNA polymerase N-terminal" evidence="11">
    <location>
        <begin position="380"/>
        <end position="698"/>
    </location>
</feature>
<dbReference type="EC" id="2.7.7.6" evidence="10"/>
<dbReference type="EMBL" id="FO082048">
    <property type="protein sequence ID" value="CCE84396.1"/>
    <property type="molecule type" value="Genomic_DNA"/>
</dbReference>
<dbReference type="HOGENOM" id="CLU_003364_1_0_1"/>
<dbReference type="InParanoid" id="G8Y716"/>
<dbReference type="InterPro" id="IPR037159">
    <property type="entry name" value="RNA_POL_N_sf"/>
</dbReference>
<keyword evidence="4 10" id="KW-0808">Transferase</keyword>
<evidence type="ECO:0000256" key="1">
    <source>
        <dbReference type="ARBA" id="ARBA00004173"/>
    </source>
</evidence>
<dbReference type="STRING" id="559304.G8Y716"/>
<keyword evidence="7" id="KW-0496">Mitochondrion</keyword>
<dbReference type="FunFam" id="1.10.287.280:FF:000001">
    <property type="entry name" value="DNA-directed RNA polymerase"/>
    <property type="match status" value="1"/>
</dbReference>
<dbReference type="Pfam" id="PF14700">
    <property type="entry name" value="RPOL_N"/>
    <property type="match status" value="1"/>
</dbReference>
<dbReference type="Proteomes" id="UP000005222">
    <property type="component" value="Chromosome K"/>
</dbReference>
<proteinExistence type="inferred from homology"/>
<evidence type="ECO:0000256" key="6">
    <source>
        <dbReference type="ARBA" id="ARBA00022946"/>
    </source>
</evidence>
<dbReference type="FunCoup" id="G8Y716">
    <property type="interactions" value="431"/>
</dbReference>
<comment type="similarity">
    <text evidence="2 10">Belongs to the phage and mitochondrial RNA polymerase family.</text>
</comment>
<evidence type="ECO:0000256" key="3">
    <source>
        <dbReference type="ARBA" id="ARBA00022478"/>
    </source>
</evidence>
<dbReference type="Pfam" id="PF00940">
    <property type="entry name" value="RNA_pol"/>
    <property type="match status" value="1"/>
</dbReference>
<dbReference type="PANTHER" id="PTHR10102:SF0">
    <property type="entry name" value="DNA-DIRECTED RNA POLYMERASE, MITOCHONDRIAL"/>
    <property type="match status" value="1"/>
</dbReference>
<sequence>MYVRKIGKKNAISDLVQRYGRPNGSLWQARGSTTLVRTSGAGEQFPIYSTFLDELKNRKDIQSRGPLYNKPFSEIDHDSLSDISKEERQDMAWSSHYDPVSRSPFAKDVAHLQSLLDALLAGKNFERADKILRAIYPLLSSSDDFIFSLNRYLEAWAIESETKLTDLETYLFNIQKSYKSIVPNDRTYAILIGKGINDEKSYMQYILRLKNNTGLIRKTFTHVDVIGVDGLMEIFKEQCLTEAHIPKDFISLFRQVRNTGSEAASSDDLVENANPQDAPDYFKNDNSSVPIIEKDAEPLRAVDSFGLKVIRHTLLGLKTSASSSTAFQDFIDKLDNEADKNILHNTSDEEKADFFSVYKSLKTEEEKAKFNEALDIFNEGRQRQLELRGVDGAKEKWKHEFEELHKRGGLNVHKSLNVQLFKWYMDLLPYIESEVEQCQKVLSGELTLKNCKPEEKQALKDRLYYAPYLILVPPKKMCVITILELLKLNSTGGIIDGMRTARAVISVGRALELEYKSQRLMQAEGRSLSKKLKTTNQWKRFLRQRKDYNKEDPIANNEWDYPIYAKVGSVLASLLIHVAKVPVKGTDPTTGKTVRGMQPAFHHTYQFFQGQKLGVLKVHKSLVRQLAGNELGNSVQPQLLPMLVPPRPWRSYNDGGYLFSQNNIVRIKDSAETTAYLRAASDMNNLDPIYDGLNVLGNTAWTVNRKVFDVISKVWNTGEEYLDIPPIIEEPDLPSPLPLNAEPSEKADYQRRVRKAVNDAASARSQRCDTNYKLEIARGFIGEKLFFPHNVDFRGRAYPISPHFNHLGNDMTRSLFLFWDGKKLGEQGLRWLKIHLANVYGVDKAPLDERVKFVEDNLDNIFDSAKNPLDGRKWWEKGDKPWQVLSVCFELSEAYKLDDPTEYVSHIPVHQDGTCNGLQHYAALGGDIEGARQVNLIPAERPQDVYKFVAGLVQKRVDAEAEKGNKYAIFLRDKITRKVVKQTVMTNVYGVTFVGAVLQIQKQIDHHFGKDDSDKVEEYSRYLTNHVFDSMRELFLGAHLIQDWLGESARRISKSVRIDYEEKASVNSNKPRHLSSVIWTTPLGLPCVQPYRVTKKQIISTNLQDIVISDPFGASQVDARKQQAAFPPNFVHSLDATHMLMTAAACGKDGLSFASVHDSYWTHAANVPKMNAHIRDQFVKLHEENLIIKIRDEFEKRYKGFLQVINIPGDHEVAKLIKEVRRKIVKDLGRALTVADEIYLEKKRQQLLESDNPQAQELGRNMETTVSVTEGIDINKLAVNASSRKAMQVLAPLKFPEIPQKGELDVKIVKESPYFFS</sequence>
<dbReference type="SUPFAM" id="SSF56672">
    <property type="entry name" value="DNA/RNA polymerases"/>
    <property type="match status" value="1"/>
</dbReference>
<evidence type="ECO:0000256" key="2">
    <source>
        <dbReference type="ARBA" id="ARBA00009493"/>
    </source>
</evidence>
<reference evidence="13" key="1">
    <citation type="submission" date="2011-10" db="EMBL/GenBank/DDBJ databases">
        <authorList>
            <person name="Genoscope - CEA"/>
        </authorList>
    </citation>
    <scope>NUCLEOTIDE SEQUENCE</scope>
</reference>
<keyword evidence="14" id="KW-1185">Reference proteome</keyword>
<dbReference type="Gene3D" id="1.10.150.20">
    <property type="entry name" value="5' to 3' exonuclease, C-terminal subdomain"/>
    <property type="match status" value="1"/>
</dbReference>
<protein>
    <recommendedName>
        <fullName evidence="10">DNA-directed RNA polymerase</fullName>
        <ecNumber evidence="10">2.7.7.6</ecNumber>
    </recommendedName>
</protein>
<evidence type="ECO:0000313" key="14">
    <source>
        <dbReference type="Proteomes" id="UP000005222"/>
    </source>
</evidence>
<keyword evidence="3 10" id="KW-0240">DNA-directed RNA polymerase</keyword>
<dbReference type="InterPro" id="IPR002092">
    <property type="entry name" value="DNA-dir_Rpol_phage-type"/>
</dbReference>
<dbReference type="SMART" id="SM01311">
    <property type="entry name" value="RPOL_N"/>
    <property type="match status" value="1"/>
</dbReference>
<dbReference type="EMBL" id="FO082049">
    <property type="protein sequence ID" value="CCE83365.1"/>
    <property type="molecule type" value="Genomic_DNA"/>
</dbReference>
<dbReference type="eggNOG" id="KOG1038">
    <property type="taxonomic scope" value="Eukaryota"/>
</dbReference>
<dbReference type="FunFam" id="1.10.150.20:FF:000041">
    <property type="entry name" value="DNA-directed RNA polymerase"/>
    <property type="match status" value="1"/>
</dbReference>
<dbReference type="InterPro" id="IPR046950">
    <property type="entry name" value="DNA-dir_Rpol_C_phage-type"/>
</dbReference>
<evidence type="ECO:0000256" key="8">
    <source>
        <dbReference type="ARBA" id="ARBA00023163"/>
    </source>
</evidence>
<comment type="subcellular location">
    <subcellularLocation>
        <location evidence="1">Mitochondrion</location>
    </subcellularLocation>
</comment>
<reference evidence="14" key="2">
    <citation type="journal article" date="2012" name="G3 (Bethesda)">
        <title>Pichia sorbitophila, an interspecies yeast hybrid reveals early steps of genome resolution following polyploidization.</title>
        <authorList>
            <person name="Leh Louis V."/>
            <person name="Despons L."/>
            <person name="Friedrich A."/>
            <person name="Martin T."/>
            <person name="Durrens P."/>
            <person name="Casaregola S."/>
            <person name="Neuveglise C."/>
            <person name="Fairhead C."/>
            <person name="Marck C."/>
            <person name="Cruz J.A."/>
            <person name="Straub M.L."/>
            <person name="Kugler V."/>
            <person name="Sacerdot C."/>
            <person name="Uzunov Z."/>
            <person name="Thierry A."/>
            <person name="Weiss S."/>
            <person name="Bleykasten C."/>
            <person name="De Montigny J."/>
            <person name="Jacques N."/>
            <person name="Jung P."/>
            <person name="Lemaire M."/>
            <person name="Mallet S."/>
            <person name="Morel G."/>
            <person name="Richard G.F."/>
            <person name="Sarkar A."/>
            <person name="Savel G."/>
            <person name="Schacherer J."/>
            <person name="Seret M.L."/>
            <person name="Talla E."/>
            <person name="Samson G."/>
            <person name="Jubin C."/>
            <person name="Poulain J."/>
            <person name="Vacherie B."/>
            <person name="Barbe V."/>
            <person name="Pelletier E."/>
            <person name="Sherman D.J."/>
            <person name="Westhof E."/>
            <person name="Weissenbach J."/>
            <person name="Baret P.V."/>
            <person name="Wincker P."/>
            <person name="Gaillardin C."/>
            <person name="Dujon B."/>
            <person name="Souciet J.L."/>
        </authorList>
    </citation>
    <scope>NUCLEOTIDE SEQUENCE [LARGE SCALE GENOMIC DNA]</scope>
    <source>
        <strain evidence="14">ATCC MYA-4447 / BCRC 22081 / CBS 7064 / NBRC 10061 / NRRL Y-12695</strain>
    </source>
</reference>
<dbReference type="InterPro" id="IPR029262">
    <property type="entry name" value="RPOL_N"/>
</dbReference>
<evidence type="ECO:0000313" key="12">
    <source>
        <dbReference type="EMBL" id="CCE83365.1"/>
    </source>
</evidence>
<comment type="catalytic activity">
    <reaction evidence="9 10">
        <text>RNA(n) + a ribonucleoside 5'-triphosphate = RNA(n+1) + diphosphate</text>
        <dbReference type="Rhea" id="RHEA:21248"/>
        <dbReference type="Rhea" id="RHEA-COMP:14527"/>
        <dbReference type="Rhea" id="RHEA-COMP:17342"/>
        <dbReference type="ChEBI" id="CHEBI:33019"/>
        <dbReference type="ChEBI" id="CHEBI:61557"/>
        <dbReference type="ChEBI" id="CHEBI:140395"/>
        <dbReference type="EC" id="2.7.7.6"/>
    </reaction>
</comment>
<dbReference type="GO" id="GO:0003899">
    <property type="term" value="F:DNA-directed RNA polymerase activity"/>
    <property type="evidence" value="ECO:0007669"/>
    <property type="project" value="UniProtKB-EC"/>
</dbReference>
<gene>
    <name evidence="13" type="primary">Piso0_003940</name>
    <name evidence="12" type="ORF">GNLVRS01_PISO0K05928g</name>
    <name evidence="13" type="ORF">GNLVRS01_PISO0L05929g</name>
</gene>
<evidence type="ECO:0000259" key="11">
    <source>
        <dbReference type="SMART" id="SM01311"/>
    </source>
</evidence>
<dbReference type="Gene3D" id="1.10.1320.10">
    <property type="entry name" value="DNA-directed RNA polymerase, N-terminal domain"/>
    <property type="match status" value="1"/>
</dbReference>
<dbReference type="Gene3D" id="1.10.287.260">
    <property type="match status" value="1"/>
</dbReference>
<organism evidence="13 14">
    <name type="scientific">Pichia sorbitophila (strain ATCC MYA-4447 / BCRC 22081 / CBS 7064 / NBRC 10061 / NRRL Y-12695)</name>
    <name type="common">Hybrid yeast</name>
    <dbReference type="NCBI Taxonomy" id="559304"/>
    <lineage>
        <taxon>Eukaryota</taxon>
        <taxon>Fungi</taxon>
        <taxon>Dikarya</taxon>
        <taxon>Ascomycota</taxon>
        <taxon>Saccharomycotina</taxon>
        <taxon>Pichiomycetes</taxon>
        <taxon>Debaryomycetaceae</taxon>
        <taxon>Millerozyma</taxon>
    </lineage>
</organism>
<dbReference type="FunFam" id="1.10.1320.10:FF:000005">
    <property type="entry name" value="DNA-directed RNA polymerase"/>
    <property type="match status" value="1"/>
</dbReference>
<name>G8Y716_PICSO</name>
<evidence type="ECO:0000256" key="4">
    <source>
        <dbReference type="ARBA" id="ARBA00022679"/>
    </source>
</evidence>